<dbReference type="SUPFAM" id="SSF88713">
    <property type="entry name" value="Glycoside hydrolase/deacetylase"/>
    <property type="match status" value="1"/>
</dbReference>
<dbReference type="Gene3D" id="3.20.20.370">
    <property type="entry name" value="Glycoside hydrolase/deacetylase"/>
    <property type="match status" value="1"/>
</dbReference>
<name>A0A2G9YJV7_9BACT</name>
<protein>
    <recommendedName>
        <fullName evidence="3">NodB homology domain-containing protein</fullName>
    </recommendedName>
</protein>
<evidence type="ECO:0000313" key="2">
    <source>
        <dbReference type="Proteomes" id="UP000231292"/>
    </source>
</evidence>
<dbReference type="EMBL" id="PCRK01000055">
    <property type="protein sequence ID" value="PIP19515.1"/>
    <property type="molecule type" value="Genomic_DNA"/>
</dbReference>
<dbReference type="AlphaFoldDB" id="A0A2G9YJV7"/>
<evidence type="ECO:0000313" key="1">
    <source>
        <dbReference type="EMBL" id="PIP19515.1"/>
    </source>
</evidence>
<proteinExistence type="predicted"/>
<dbReference type="InterPro" id="IPR011330">
    <property type="entry name" value="Glyco_hydro/deAcase_b/a-brl"/>
</dbReference>
<dbReference type="GO" id="GO:0005975">
    <property type="term" value="P:carbohydrate metabolic process"/>
    <property type="evidence" value="ECO:0007669"/>
    <property type="project" value="InterPro"/>
</dbReference>
<evidence type="ECO:0008006" key="3">
    <source>
        <dbReference type="Google" id="ProtNLM"/>
    </source>
</evidence>
<dbReference type="Proteomes" id="UP000231292">
    <property type="component" value="Unassembled WGS sequence"/>
</dbReference>
<sequence>MKNSVKCCVSNLNLPLNSKDWVTFDDKYIVKFLLKHIQPGDIILFHDAGGVFGVENGDRHETVKTIPKLAEKLKEKGYRFVTISELLKLTKENVNK</sequence>
<gene>
    <name evidence="1" type="ORF">COX41_02545</name>
</gene>
<accession>A0A2G9YJV7</accession>
<comment type="caution">
    <text evidence="1">The sequence shown here is derived from an EMBL/GenBank/DDBJ whole genome shotgun (WGS) entry which is preliminary data.</text>
</comment>
<reference evidence="1 2" key="1">
    <citation type="submission" date="2017-09" db="EMBL/GenBank/DDBJ databases">
        <title>Depth-based differentiation of microbial function through sediment-hosted aquifers and enrichment of novel symbionts in the deep terrestrial subsurface.</title>
        <authorList>
            <person name="Probst A.J."/>
            <person name="Ladd B."/>
            <person name="Jarett J.K."/>
            <person name="Geller-Mcgrath D.E."/>
            <person name="Sieber C.M."/>
            <person name="Emerson J.B."/>
            <person name="Anantharaman K."/>
            <person name="Thomas B.C."/>
            <person name="Malmstrom R."/>
            <person name="Stieglmeier M."/>
            <person name="Klingl A."/>
            <person name="Woyke T."/>
            <person name="Ryan C.M."/>
            <person name="Banfield J.F."/>
        </authorList>
    </citation>
    <scope>NUCLEOTIDE SEQUENCE [LARGE SCALE GENOMIC DNA]</scope>
    <source>
        <strain evidence="1">CG23_combo_of_CG06-09_8_20_14_all_41_10</strain>
    </source>
</reference>
<organism evidence="1 2">
    <name type="scientific">Candidatus Sherwoodlollariibacterium unditelluris</name>
    <dbReference type="NCBI Taxonomy" id="1974757"/>
    <lineage>
        <taxon>Bacteria</taxon>
        <taxon>Pseudomonadati</taxon>
        <taxon>Candidatus Omnitrophota</taxon>
        <taxon>Candidatus Sherwoodlollariibacterium</taxon>
    </lineage>
</organism>